<sequence>MPFPSTTLALGTSAGSLLVAALAGAAMTAVTVYGIRHHKEVFAWMRTTRARDDEAKDLQEAGQYLKDLFEELCGLAQKPCRAADVTGVARLSNVIKGSIGQAEAVSAELRAVVEHAEAYLSTVLPDQAPGARTTPAEHHALLVLAMKQECARIELAHALGAAQQKIRGLRRT</sequence>
<dbReference type="Proteomes" id="UP000608024">
    <property type="component" value="Unassembled WGS sequence"/>
</dbReference>
<dbReference type="AlphaFoldDB" id="A0A918ZM61"/>
<dbReference type="RefSeq" id="WP_190136638.1">
    <property type="nucleotide sequence ID" value="NZ_BNBT01000042.1"/>
</dbReference>
<gene>
    <name evidence="2" type="ORF">GCM10018785_32250</name>
</gene>
<proteinExistence type="predicted"/>
<dbReference type="EMBL" id="BNBT01000042">
    <property type="protein sequence ID" value="GHE60715.1"/>
    <property type="molecule type" value="Genomic_DNA"/>
</dbReference>
<reference evidence="2" key="1">
    <citation type="journal article" date="2014" name="Int. J. Syst. Evol. Microbiol.">
        <title>Complete genome sequence of Corynebacterium casei LMG S-19264T (=DSM 44701T), isolated from a smear-ripened cheese.</title>
        <authorList>
            <consortium name="US DOE Joint Genome Institute (JGI-PGF)"/>
            <person name="Walter F."/>
            <person name="Albersmeier A."/>
            <person name="Kalinowski J."/>
            <person name="Ruckert C."/>
        </authorList>
    </citation>
    <scope>NUCLEOTIDE SEQUENCE</scope>
    <source>
        <strain evidence="2">JCM 4784</strain>
    </source>
</reference>
<comment type="caution">
    <text evidence="2">The sequence shown here is derived from an EMBL/GenBank/DDBJ whole genome shotgun (WGS) entry which is preliminary data.</text>
</comment>
<evidence type="ECO:0000256" key="1">
    <source>
        <dbReference type="SAM" id="SignalP"/>
    </source>
</evidence>
<evidence type="ECO:0000313" key="2">
    <source>
        <dbReference type="EMBL" id="GHE60715.1"/>
    </source>
</evidence>
<feature type="chain" id="PRO_5037456366" evidence="1">
    <location>
        <begin position="26"/>
        <end position="172"/>
    </location>
</feature>
<protein>
    <submittedName>
        <fullName evidence="2">Uncharacterized protein</fullName>
    </submittedName>
</protein>
<evidence type="ECO:0000313" key="3">
    <source>
        <dbReference type="Proteomes" id="UP000608024"/>
    </source>
</evidence>
<accession>A0A918ZM61</accession>
<keyword evidence="1" id="KW-0732">Signal</keyword>
<name>A0A918ZM61_9ACTN</name>
<feature type="signal peptide" evidence="1">
    <location>
        <begin position="1"/>
        <end position="25"/>
    </location>
</feature>
<reference evidence="2" key="2">
    <citation type="submission" date="2020-09" db="EMBL/GenBank/DDBJ databases">
        <authorList>
            <person name="Sun Q."/>
            <person name="Ohkuma M."/>
        </authorList>
    </citation>
    <scope>NUCLEOTIDE SEQUENCE</scope>
    <source>
        <strain evidence="2">JCM 4784</strain>
    </source>
</reference>
<organism evidence="2 3">
    <name type="scientific">Streptomyces longispororuber</name>
    <dbReference type="NCBI Taxonomy" id="68230"/>
    <lineage>
        <taxon>Bacteria</taxon>
        <taxon>Bacillati</taxon>
        <taxon>Actinomycetota</taxon>
        <taxon>Actinomycetes</taxon>
        <taxon>Kitasatosporales</taxon>
        <taxon>Streptomycetaceae</taxon>
        <taxon>Streptomyces</taxon>
    </lineage>
</organism>
<keyword evidence="3" id="KW-1185">Reference proteome</keyword>